<proteinExistence type="predicted"/>
<organism evidence="2 3">
    <name type="scientific">Archangium gephyra</name>
    <dbReference type="NCBI Taxonomy" id="48"/>
    <lineage>
        <taxon>Bacteria</taxon>
        <taxon>Pseudomonadati</taxon>
        <taxon>Myxococcota</taxon>
        <taxon>Myxococcia</taxon>
        <taxon>Myxococcales</taxon>
        <taxon>Cystobacterineae</taxon>
        <taxon>Archangiaceae</taxon>
        <taxon>Archangium</taxon>
    </lineage>
</organism>
<dbReference type="AlphaFoldDB" id="A0A2W5V7G9"/>
<protein>
    <submittedName>
        <fullName evidence="2">Uncharacterized protein</fullName>
    </submittedName>
</protein>
<accession>A0A2W5V7G9</accession>
<name>A0A2W5V7G9_9BACT</name>
<evidence type="ECO:0000256" key="1">
    <source>
        <dbReference type="SAM" id="MobiDB-lite"/>
    </source>
</evidence>
<evidence type="ECO:0000313" key="3">
    <source>
        <dbReference type="Proteomes" id="UP000249061"/>
    </source>
</evidence>
<dbReference type="Proteomes" id="UP000249061">
    <property type="component" value="Unassembled WGS sequence"/>
</dbReference>
<comment type="caution">
    <text evidence="2">The sequence shown here is derived from an EMBL/GenBank/DDBJ whole genome shotgun (WGS) entry which is preliminary data.</text>
</comment>
<evidence type="ECO:0000313" key="2">
    <source>
        <dbReference type="EMBL" id="PZR06051.1"/>
    </source>
</evidence>
<gene>
    <name evidence="2" type="ORF">DI536_30985</name>
</gene>
<reference evidence="2 3" key="1">
    <citation type="submission" date="2017-08" db="EMBL/GenBank/DDBJ databases">
        <title>Infants hospitalized years apart are colonized by the same room-sourced microbial strains.</title>
        <authorList>
            <person name="Brooks B."/>
            <person name="Olm M.R."/>
            <person name="Firek B.A."/>
            <person name="Baker R."/>
            <person name="Thomas B.C."/>
            <person name="Morowitz M.J."/>
            <person name="Banfield J.F."/>
        </authorList>
    </citation>
    <scope>NUCLEOTIDE SEQUENCE [LARGE SCALE GENOMIC DNA]</scope>
    <source>
        <strain evidence="2">S2_003_000_R2_14</strain>
    </source>
</reference>
<feature type="region of interest" description="Disordered" evidence="1">
    <location>
        <begin position="1"/>
        <end position="23"/>
    </location>
</feature>
<dbReference type="EMBL" id="QFQP01000040">
    <property type="protein sequence ID" value="PZR06051.1"/>
    <property type="molecule type" value="Genomic_DNA"/>
</dbReference>
<sequence length="125" mass="13163">MTVFAAPKKAAPKGKKPAAAANAPAVDQAKQDLLKAVLAGIQKDVANCVVGNEADRPGEWKQSVAVKVTLDAHGSVMENKVTLDPETADAKDTGSCVEALVKGLKWPAPNAPLTIVEREWTFAFK</sequence>